<reference evidence="2 3" key="1">
    <citation type="journal article" date="2007" name="Science">
        <title>Sea anemone genome reveals ancestral eumetazoan gene repertoire and genomic organization.</title>
        <authorList>
            <person name="Putnam N.H."/>
            <person name="Srivastava M."/>
            <person name="Hellsten U."/>
            <person name="Dirks B."/>
            <person name="Chapman J."/>
            <person name="Salamov A."/>
            <person name="Terry A."/>
            <person name="Shapiro H."/>
            <person name="Lindquist E."/>
            <person name="Kapitonov V.V."/>
            <person name="Jurka J."/>
            <person name="Genikhovich G."/>
            <person name="Grigoriev I.V."/>
            <person name="Lucas S.M."/>
            <person name="Steele R.E."/>
            <person name="Finnerty J.R."/>
            <person name="Technau U."/>
            <person name="Martindale M.Q."/>
            <person name="Rokhsar D.S."/>
        </authorList>
    </citation>
    <scope>NUCLEOTIDE SEQUENCE [LARGE SCALE GENOMIC DNA]</scope>
    <source>
        <strain evidence="3">CH2 X CH6</strain>
    </source>
</reference>
<dbReference type="EMBL" id="DS471250">
    <property type="protein sequence ID" value="EDO28719.1"/>
    <property type="molecule type" value="Genomic_DNA"/>
</dbReference>
<keyword evidence="3" id="KW-1185">Reference proteome</keyword>
<dbReference type="InParanoid" id="A7T5P1"/>
<dbReference type="AlphaFoldDB" id="A7T5P1"/>
<evidence type="ECO:0000259" key="1">
    <source>
        <dbReference type="Pfam" id="PF00899"/>
    </source>
</evidence>
<dbReference type="Gene3D" id="3.40.50.720">
    <property type="entry name" value="NAD(P)-binding Rossmann-like Domain"/>
    <property type="match status" value="1"/>
</dbReference>
<protein>
    <recommendedName>
        <fullName evidence="1">THIF-type NAD/FAD binding fold domain-containing protein</fullName>
    </recommendedName>
</protein>
<name>A7T5P1_NEMVE</name>
<dbReference type="PANTHER" id="PTHR10953:SF4">
    <property type="entry name" value="UBIQUITIN-ACTIVATING ENZYME E1 C-TERMINAL DOMAIN-CONTAINING PROTEIN"/>
    <property type="match status" value="1"/>
</dbReference>
<dbReference type="SUPFAM" id="SSF69572">
    <property type="entry name" value="Activating enzymes of the ubiquitin-like proteins"/>
    <property type="match status" value="1"/>
</dbReference>
<dbReference type="Proteomes" id="UP000001593">
    <property type="component" value="Unassembled WGS sequence"/>
</dbReference>
<sequence>QACSGKFNPIYQLLYFDCLECLPEESDIPEDHISSLQTGSRYDGQIAVFGIEFQKKLGQQKYFVVGAGAIGCEHLKNFAMMGLGSGEGGHIYTTD</sequence>
<dbReference type="eggNOG" id="KOG2012">
    <property type="taxonomic scope" value="Eukaryota"/>
</dbReference>
<feature type="non-terminal residue" evidence="2">
    <location>
        <position position="95"/>
    </location>
</feature>
<dbReference type="InterPro" id="IPR035985">
    <property type="entry name" value="Ubiquitin-activating_enz"/>
</dbReference>
<dbReference type="InterPro" id="IPR000594">
    <property type="entry name" value="ThiF_NAD_FAD-bd"/>
</dbReference>
<dbReference type="InterPro" id="IPR045886">
    <property type="entry name" value="ThiF/MoeB/HesA"/>
</dbReference>
<feature type="domain" description="THIF-type NAD/FAD binding fold" evidence="1">
    <location>
        <begin position="42"/>
        <end position="84"/>
    </location>
</feature>
<evidence type="ECO:0000313" key="3">
    <source>
        <dbReference type="Proteomes" id="UP000001593"/>
    </source>
</evidence>
<dbReference type="STRING" id="45351.A7T5P1"/>
<dbReference type="Gene3D" id="3.40.50.12550">
    <property type="entry name" value="Ubiquitin-activating enzyme E1, inactive adenylation domain, subdomain 2"/>
    <property type="match status" value="1"/>
</dbReference>
<dbReference type="PANTHER" id="PTHR10953">
    <property type="entry name" value="UBIQUITIN-ACTIVATING ENZYME E1"/>
    <property type="match status" value="1"/>
</dbReference>
<dbReference type="PhylomeDB" id="A7T5P1"/>
<proteinExistence type="predicted"/>
<organism evidence="2 3">
    <name type="scientific">Nematostella vectensis</name>
    <name type="common">Starlet sea anemone</name>
    <dbReference type="NCBI Taxonomy" id="45351"/>
    <lineage>
        <taxon>Eukaryota</taxon>
        <taxon>Metazoa</taxon>
        <taxon>Cnidaria</taxon>
        <taxon>Anthozoa</taxon>
        <taxon>Hexacorallia</taxon>
        <taxon>Actiniaria</taxon>
        <taxon>Edwardsiidae</taxon>
        <taxon>Nematostella</taxon>
    </lineage>
</organism>
<dbReference type="Pfam" id="PF00899">
    <property type="entry name" value="ThiF"/>
    <property type="match status" value="1"/>
</dbReference>
<accession>A7T5P1</accession>
<dbReference type="GO" id="GO:0008641">
    <property type="term" value="F:ubiquitin-like modifier activating enzyme activity"/>
    <property type="evidence" value="ECO:0007669"/>
    <property type="project" value="InterPro"/>
</dbReference>
<gene>
    <name evidence="2" type="ORF">NEMVEDRAFT_v1g69055</name>
</gene>
<feature type="non-terminal residue" evidence="2">
    <location>
        <position position="1"/>
    </location>
</feature>
<evidence type="ECO:0000313" key="2">
    <source>
        <dbReference type="EMBL" id="EDO28719.1"/>
    </source>
</evidence>
<dbReference type="HOGENOM" id="CLU_2378753_0_0_1"/>